<reference evidence="3" key="1">
    <citation type="submission" date="2017-10" db="EMBL/GenBank/DDBJ databases">
        <title>Rapid genome shrinkage in a self-fertile nematode reveals novel sperm competition proteins.</title>
        <authorList>
            <person name="Yin D."/>
            <person name="Schwarz E.M."/>
            <person name="Thomas C.G."/>
            <person name="Felde R.L."/>
            <person name="Korf I.F."/>
            <person name="Cutter A.D."/>
            <person name="Schartner C.M."/>
            <person name="Ralston E.J."/>
            <person name="Meyer B.J."/>
            <person name="Haag E.S."/>
        </authorList>
    </citation>
    <scope>NUCLEOTIDE SEQUENCE [LARGE SCALE GENOMIC DNA]</scope>
    <source>
        <strain evidence="3">JU1422</strain>
    </source>
</reference>
<feature type="transmembrane region" description="Helical" evidence="1">
    <location>
        <begin position="12"/>
        <end position="34"/>
    </location>
</feature>
<dbReference type="AlphaFoldDB" id="A0A2G5U1R3"/>
<feature type="transmembrane region" description="Helical" evidence="1">
    <location>
        <begin position="219"/>
        <end position="243"/>
    </location>
</feature>
<dbReference type="OrthoDB" id="5834967at2759"/>
<dbReference type="Proteomes" id="UP000230233">
    <property type="component" value="Chromosome IV"/>
</dbReference>
<keyword evidence="1" id="KW-1133">Transmembrane helix</keyword>
<comment type="caution">
    <text evidence="2">The sequence shown here is derived from an EMBL/GenBank/DDBJ whole genome shotgun (WGS) entry which is preliminary data.</text>
</comment>
<evidence type="ECO:0000313" key="2">
    <source>
        <dbReference type="EMBL" id="PIC33487.1"/>
    </source>
</evidence>
<keyword evidence="1" id="KW-0472">Membrane</keyword>
<dbReference type="SUPFAM" id="SSF81321">
    <property type="entry name" value="Family A G protein-coupled receptor-like"/>
    <property type="match status" value="1"/>
</dbReference>
<feature type="transmembrane region" description="Helical" evidence="1">
    <location>
        <begin position="88"/>
        <end position="114"/>
    </location>
</feature>
<gene>
    <name evidence="2" type="primary">Cnig_chr_IV.g13446</name>
    <name evidence="2" type="ORF">B9Z55_013446</name>
</gene>
<evidence type="ECO:0000256" key="1">
    <source>
        <dbReference type="SAM" id="Phobius"/>
    </source>
</evidence>
<keyword evidence="3" id="KW-1185">Reference proteome</keyword>
<feature type="transmembrane region" description="Helical" evidence="1">
    <location>
        <begin position="46"/>
        <end position="68"/>
    </location>
</feature>
<dbReference type="GO" id="GO:0016020">
    <property type="term" value="C:membrane"/>
    <property type="evidence" value="ECO:0007669"/>
    <property type="project" value="TreeGrafter"/>
</dbReference>
<feature type="transmembrane region" description="Helical" evidence="1">
    <location>
        <begin position="172"/>
        <end position="198"/>
    </location>
</feature>
<organism evidence="2 3">
    <name type="scientific">Caenorhabditis nigoni</name>
    <dbReference type="NCBI Taxonomy" id="1611254"/>
    <lineage>
        <taxon>Eukaryota</taxon>
        <taxon>Metazoa</taxon>
        <taxon>Ecdysozoa</taxon>
        <taxon>Nematoda</taxon>
        <taxon>Chromadorea</taxon>
        <taxon>Rhabditida</taxon>
        <taxon>Rhabditina</taxon>
        <taxon>Rhabditomorpha</taxon>
        <taxon>Rhabditoidea</taxon>
        <taxon>Rhabditidae</taxon>
        <taxon>Peloderinae</taxon>
        <taxon>Caenorhabditis</taxon>
    </lineage>
</organism>
<protein>
    <recommendedName>
        <fullName evidence="4">G-protein coupled receptors family 1 profile domain-containing protein</fullName>
    </recommendedName>
</protein>
<name>A0A2G5U1R3_9PELO</name>
<feature type="transmembrane region" description="Helical" evidence="1">
    <location>
        <begin position="135"/>
        <end position="152"/>
    </location>
</feature>
<proteinExistence type="predicted"/>
<dbReference type="PANTHER" id="PTHR24224">
    <property type="entry name" value="CARDIOACCELERATORY PEPTIDE RECEPTOR-RELATED"/>
    <property type="match status" value="1"/>
</dbReference>
<dbReference type="Gene3D" id="1.20.1070.10">
    <property type="entry name" value="Rhodopsin 7-helix transmembrane proteins"/>
    <property type="match status" value="1"/>
</dbReference>
<evidence type="ECO:0008006" key="4">
    <source>
        <dbReference type="Google" id="ProtNLM"/>
    </source>
</evidence>
<evidence type="ECO:0000313" key="3">
    <source>
        <dbReference type="Proteomes" id="UP000230233"/>
    </source>
</evidence>
<feature type="transmembrane region" description="Helical" evidence="1">
    <location>
        <begin position="258"/>
        <end position="277"/>
    </location>
</feature>
<accession>A0A2G5U1R3</accession>
<dbReference type="Pfam" id="PF10323">
    <property type="entry name" value="7TM_GPCR_Srv"/>
    <property type="match status" value="1"/>
</dbReference>
<dbReference type="InterPro" id="IPR019426">
    <property type="entry name" value="7TM_GPCR_serpentine_rcpt_Srv"/>
</dbReference>
<dbReference type="InterPro" id="IPR052665">
    <property type="entry name" value="Neuropeptide-GPCR"/>
</dbReference>
<dbReference type="FunFam" id="1.20.1070.10:FF:000430">
    <property type="entry name" value="Serpentine Receptor, class V"/>
    <property type="match status" value="1"/>
</dbReference>
<keyword evidence="1" id="KW-0812">Transmembrane</keyword>
<dbReference type="PANTHER" id="PTHR24224:SF12">
    <property type="entry name" value="G-PROTEIN COUPLED RECEPTORS FAMILY 1 PROFILE DOMAIN-CONTAINING PROTEIN-RELATED"/>
    <property type="match status" value="1"/>
</dbReference>
<dbReference type="EMBL" id="PDUG01000004">
    <property type="protein sequence ID" value="PIC33487.1"/>
    <property type="molecule type" value="Genomic_DNA"/>
</dbReference>
<sequence>MVSIKGHFNWTHAVYFGLFVVIMPIYFLILVCLLKLRKSENAFKTTFYSLLLQHSIADVVAMGLYAFQKVSYVLIPDLIFGKQEFLAPFFYNCFFWFIIIRSSGVALLTIHRYLVIVKSFFSLSISIQKLKSWKIILMYWIPAMVFDSVFYSDPTVQFDSVENLKNIVNPETTLRSTIVCISFLSISCFICAISNCLIIKYVRAKSSSFSKPLQRELRLTLQVSLPFGAQLVLLCFMIFANLYAKTGNNEMMVYIRDFFPLANGFLSFISPFTILLFNRDLTKRVRKFACHRSVKDVQSEVSAKVSVVSIKMI</sequence>